<evidence type="ECO:0000313" key="4">
    <source>
        <dbReference type="Proteomes" id="UP000236724"/>
    </source>
</evidence>
<dbReference type="CDD" id="cd16936">
    <property type="entry name" value="HATPase_RsbW-like"/>
    <property type="match status" value="1"/>
</dbReference>
<dbReference type="GO" id="GO:0004674">
    <property type="term" value="F:protein serine/threonine kinase activity"/>
    <property type="evidence" value="ECO:0007669"/>
    <property type="project" value="UniProtKB-KW"/>
</dbReference>
<dbReference type="OrthoDB" id="6485290at2"/>
<evidence type="ECO:0000259" key="2">
    <source>
        <dbReference type="Pfam" id="PF13581"/>
    </source>
</evidence>
<dbReference type="Proteomes" id="UP000236724">
    <property type="component" value="Unassembled WGS sequence"/>
</dbReference>
<keyword evidence="4" id="KW-1185">Reference proteome</keyword>
<dbReference type="InterPro" id="IPR050267">
    <property type="entry name" value="Anti-sigma-factor_SerPK"/>
</dbReference>
<protein>
    <submittedName>
        <fullName evidence="3">Serine/threonine-protein kinase BtrW</fullName>
        <ecNumber evidence="3">2.7.11.1</ecNumber>
    </submittedName>
</protein>
<dbReference type="EC" id="2.7.11.1" evidence="3"/>
<dbReference type="SUPFAM" id="SSF55874">
    <property type="entry name" value="ATPase domain of HSP90 chaperone/DNA topoisomerase II/histidine kinase"/>
    <property type="match status" value="1"/>
</dbReference>
<dbReference type="EMBL" id="FMSV02000515">
    <property type="protein sequence ID" value="SEH07119.1"/>
    <property type="molecule type" value="Genomic_DNA"/>
</dbReference>
<evidence type="ECO:0000313" key="3">
    <source>
        <dbReference type="EMBL" id="SEH07119.1"/>
    </source>
</evidence>
<name>A0A1H6FCR5_9GAMM</name>
<evidence type="ECO:0000256" key="1">
    <source>
        <dbReference type="ARBA" id="ARBA00022527"/>
    </source>
</evidence>
<dbReference type="AlphaFoldDB" id="A0A1H6FCR5"/>
<keyword evidence="3" id="KW-0808">Transferase</keyword>
<keyword evidence="3" id="KW-0418">Kinase</keyword>
<dbReference type="InterPro" id="IPR036890">
    <property type="entry name" value="HATPase_C_sf"/>
</dbReference>
<keyword evidence="1" id="KW-0723">Serine/threonine-protein kinase</keyword>
<dbReference type="PANTHER" id="PTHR35526:SF3">
    <property type="entry name" value="ANTI-SIGMA-F FACTOR RSBW"/>
    <property type="match status" value="1"/>
</dbReference>
<dbReference type="Pfam" id="PF13581">
    <property type="entry name" value="HATPase_c_2"/>
    <property type="match status" value="1"/>
</dbReference>
<dbReference type="Gene3D" id="3.30.565.10">
    <property type="entry name" value="Histidine kinase-like ATPase, C-terminal domain"/>
    <property type="match status" value="1"/>
</dbReference>
<reference evidence="3 4" key="1">
    <citation type="submission" date="2016-10" db="EMBL/GenBank/DDBJ databases">
        <authorList>
            <person name="de Groot N.N."/>
        </authorList>
    </citation>
    <scope>NUCLEOTIDE SEQUENCE [LARGE SCALE GENOMIC DNA]</scope>
    <source>
        <strain evidence="3">MBHS1</strain>
    </source>
</reference>
<accession>A0A1H6FCR5</accession>
<sequence length="146" mass="16404">MQKIDLSIHATAENIIPLATCVAGLATLTPLPPQAVQAVHLATVESLNNIIVHAYVDNEQTEHTIQVQVVLQQHRLEIHFYDQGCCVADEIWQAPAMNITLENLDEGGRGITIIQQCIDEIAYQRKGKYNHLCFYKYYPEDNTGTE</sequence>
<gene>
    <name evidence="3" type="primary">btrW</name>
    <name evidence="3" type="ORF">MBHS_02991</name>
</gene>
<dbReference type="RefSeq" id="WP_103920820.1">
    <property type="nucleotide sequence ID" value="NZ_FMSV02000515.1"/>
</dbReference>
<proteinExistence type="predicted"/>
<organism evidence="3 4">
    <name type="scientific">Candidatus Venteria ishoeyi</name>
    <dbReference type="NCBI Taxonomy" id="1899563"/>
    <lineage>
        <taxon>Bacteria</taxon>
        <taxon>Pseudomonadati</taxon>
        <taxon>Pseudomonadota</taxon>
        <taxon>Gammaproteobacteria</taxon>
        <taxon>Thiotrichales</taxon>
        <taxon>Thiotrichaceae</taxon>
        <taxon>Venteria</taxon>
    </lineage>
</organism>
<dbReference type="InterPro" id="IPR003594">
    <property type="entry name" value="HATPase_dom"/>
</dbReference>
<dbReference type="PANTHER" id="PTHR35526">
    <property type="entry name" value="ANTI-SIGMA-F FACTOR RSBW-RELATED"/>
    <property type="match status" value="1"/>
</dbReference>
<feature type="domain" description="Histidine kinase/HSP90-like ATPase" evidence="2">
    <location>
        <begin position="9"/>
        <end position="135"/>
    </location>
</feature>